<evidence type="ECO:0000313" key="9">
    <source>
        <dbReference type="EMBL" id="QIW97709.1"/>
    </source>
</evidence>
<feature type="transmembrane region" description="Helical" evidence="7">
    <location>
        <begin position="27"/>
        <end position="45"/>
    </location>
</feature>
<feature type="compositionally biased region" description="Low complexity" evidence="6">
    <location>
        <begin position="534"/>
        <end position="549"/>
    </location>
</feature>
<dbReference type="AlphaFoldDB" id="A0A6H0XTC7"/>
<feature type="region of interest" description="Disordered" evidence="6">
    <location>
        <begin position="331"/>
        <end position="387"/>
    </location>
</feature>
<evidence type="ECO:0000313" key="10">
    <source>
        <dbReference type="Proteomes" id="UP000503462"/>
    </source>
</evidence>
<accession>A0A6H0XTC7</accession>
<evidence type="ECO:0000256" key="4">
    <source>
        <dbReference type="ARBA" id="ARBA00023136"/>
    </source>
</evidence>
<proteinExistence type="inferred from homology"/>
<sequence length="565" mass="62925">MLDPRDIWSTAPPEPRSRDENWPTLLYSWWCTAFATAIILIRLNGRKVRSGQLFREDWIMIWAMVPLWARMVLVHFILIYGTNNVDTVNFNYSDQQLANHSTGAKLVLASRILYAAFIWMSKWTVSEFLKRMTITLWRRSYEMTLQGIRGFLIFTFIAVVIATLAECQPFSHYWQVTPDPGPQCRQGFSQLLTMGIADIITDILLIAFPIPIVLKSGQPWTRKVLLTALFSTSTILIIITGFRMPEVIGAQGRQQYRTVWASSEIIASTFVANSIIIGSFLRDKGPKRNKYKPISVTDSMDRSSTRRPTIVAINDNDSDEDLFRSLGCRVPEHLQDPKPDPKAAPLMSSPYSERTEVEAAEDDDENHDSLRKHPALPSPAPSTVSKRNMSFFDVGGLLEDGHDHFPETPSQTSTAVEGSTAAYDFAPPSPTSTRRGSQALLMDLGAFLGRSDADTRRVHASAFRPLAARYRATGPSLQDAGGLLSTPPEPETPRQARRQQQGLQDVGGLLDSRHTMDASAMALQRRLQQTPQTASLPTSVPSSSSTAVSHGYESMDLQDPGGLLR</sequence>
<dbReference type="OrthoDB" id="5398233at2759"/>
<reference evidence="9 10" key="1">
    <citation type="journal article" date="2016" name="Sci. Rep.">
        <title>Peltaster fructicola genome reveals evolution from an invasive phytopathogen to an ectophytic parasite.</title>
        <authorList>
            <person name="Xu C."/>
            <person name="Chen H."/>
            <person name="Gleason M.L."/>
            <person name="Xu J.R."/>
            <person name="Liu H."/>
            <person name="Zhang R."/>
            <person name="Sun G."/>
        </authorList>
    </citation>
    <scope>NUCLEOTIDE SEQUENCE [LARGE SCALE GENOMIC DNA]</scope>
    <source>
        <strain evidence="9 10">LNHT1506</strain>
    </source>
</reference>
<keyword evidence="4 7" id="KW-0472">Membrane</keyword>
<dbReference type="Proteomes" id="UP000503462">
    <property type="component" value="Chromosome 2"/>
</dbReference>
<dbReference type="PANTHER" id="PTHR33048">
    <property type="entry name" value="PTH11-LIKE INTEGRAL MEMBRANE PROTEIN (AFU_ORTHOLOGUE AFUA_5G11245)"/>
    <property type="match status" value="1"/>
</dbReference>
<feature type="domain" description="Rhodopsin" evidence="8">
    <location>
        <begin position="42"/>
        <end position="271"/>
    </location>
</feature>
<feature type="region of interest" description="Disordered" evidence="6">
    <location>
        <begin position="475"/>
        <end position="502"/>
    </location>
</feature>
<gene>
    <name evidence="9" type="ORF">AMS68_003227</name>
</gene>
<name>A0A6H0XTC7_9PEZI</name>
<evidence type="ECO:0000256" key="7">
    <source>
        <dbReference type="SAM" id="Phobius"/>
    </source>
</evidence>
<evidence type="ECO:0000256" key="1">
    <source>
        <dbReference type="ARBA" id="ARBA00004141"/>
    </source>
</evidence>
<feature type="transmembrane region" description="Helical" evidence="7">
    <location>
        <begin position="191"/>
        <end position="212"/>
    </location>
</feature>
<dbReference type="GO" id="GO:0016020">
    <property type="term" value="C:membrane"/>
    <property type="evidence" value="ECO:0007669"/>
    <property type="project" value="UniProtKB-SubCell"/>
</dbReference>
<feature type="region of interest" description="Disordered" evidence="6">
    <location>
        <begin position="523"/>
        <end position="565"/>
    </location>
</feature>
<feature type="transmembrane region" description="Helical" evidence="7">
    <location>
        <begin position="224"/>
        <end position="245"/>
    </location>
</feature>
<evidence type="ECO:0000256" key="5">
    <source>
        <dbReference type="ARBA" id="ARBA00038359"/>
    </source>
</evidence>
<evidence type="ECO:0000256" key="6">
    <source>
        <dbReference type="SAM" id="MobiDB-lite"/>
    </source>
</evidence>
<keyword evidence="10" id="KW-1185">Reference proteome</keyword>
<feature type="transmembrane region" description="Helical" evidence="7">
    <location>
        <begin position="112"/>
        <end position="129"/>
    </location>
</feature>
<keyword evidence="2 7" id="KW-0812">Transmembrane</keyword>
<keyword evidence="3 7" id="KW-1133">Transmembrane helix</keyword>
<feature type="transmembrane region" description="Helical" evidence="7">
    <location>
        <begin position="150"/>
        <end position="171"/>
    </location>
</feature>
<evidence type="ECO:0000259" key="8">
    <source>
        <dbReference type="Pfam" id="PF20684"/>
    </source>
</evidence>
<feature type="compositionally biased region" description="Basic and acidic residues" evidence="6">
    <location>
        <begin position="331"/>
        <end position="341"/>
    </location>
</feature>
<evidence type="ECO:0000256" key="3">
    <source>
        <dbReference type="ARBA" id="ARBA00022989"/>
    </source>
</evidence>
<dbReference type="PANTHER" id="PTHR33048:SF19">
    <property type="entry name" value="MEMBRANE PROTEIN PTH11-LIKE, PUTATIVE (AFU_ORTHOLOGUE AFUA_1G14080)-RELATED"/>
    <property type="match status" value="1"/>
</dbReference>
<evidence type="ECO:0000256" key="2">
    <source>
        <dbReference type="ARBA" id="ARBA00022692"/>
    </source>
</evidence>
<protein>
    <recommendedName>
        <fullName evidence="8">Rhodopsin domain-containing protein</fullName>
    </recommendedName>
</protein>
<dbReference type="InterPro" id="IPR049326">
    <property type="entry name" value="Rhodopsin_dom_fungi"/>
</dbReference>
<dbReference type="EMBL" id="CP051140">
    <property type="protein sequence ID" value="QIW97709.1"/>
    <property type="molecule type" value="Genomic_DNA"/>
</dbReference>
<dbReference type="InterPro" id="IPR052337">
    <property type="entry name" value="SAT4-like"/>
</dbReference>
<feature type="transmembrane region" description="Helical" evidence="7">
    <location>
        <begin position="265"/>
        <end position="282"/>
    </location>
</feature>
<organism evidence="9 10">
    <name type="scientific">Peltaster fructicola</name>
    <dbReference type="NCBI Taxonomy" id="286661"/>
    <lineage>
        <taxon>Eukaryota</taxon>
        <taxon>Fungi</taxon>
        <taxon>Dikarya</taxon>
        <taxon>Ascomycota</taxon>
        <taxon>Pezizomycotina</taxon>
        <taxon>Dothideomycetes</taxon>
        <taxon>Dothideomycetes incertae sedis</taxon>
        <taxon>Peltaster</taxon>
    </lineage>
</organism>
<comment type="subcellular location">
    <subcellularLocation>
        <location evidence="1">Membrane</location>
        <topology evidence="1">Multi-pass membrane protein</topology>
    </subcellularLocation>
</comment>
<dbReference type="Pfam" id="PF20684">
    <property type="entry name" value="Fung_rhodopsin"/>
    <property type="match status" value="1"/>
</dbReference>
<feature type="transmembrane region" description="Helical" evidence="7">
    <location>
        <begin position="57"/>
        <end position="80"/>
    </location>
</feature>
<comment type="similarity">
    <text evidence="5">Belongs to the SAT4 family.</text>
</comment>